<reference evidence="4 5" key="1">
    <citation type="journal article" date="2015" name="Fungal Genet. Biol.">
        <title>Evolution of novel wood decay mechanisms in Agaricales revealed by the genome sequences of Fistulina hepatica and Cylindrobasidium torrendii.</title>
        <authorList>
            <person name="Floudas D."/>
            <person name="Held B.W."/>
            <person name="Riley R."/>
            <person name="Nagy L.G."/>
            <person name="Koehler G."/>
            <person name="Ransdell A.S."/>
            <person name="Younus H."/>
            <person name="Chow J."/>
            <person name="Chiniquy J."/>
            <person name="Lipzen A."/>
            <person name="Tritt A."/>
            <person name="Sun H."/>
            <person name="Haridas S."/>
            <person name="LaButti K."/>
            <person name="Ohm R.A."/>
            <person name="Kues U."/>
            <person name="Blanchette R.A."/>
            <person name="Grigoriev I.V."/>
            <person name="Minto R.E."/>
            <person name="Hibbett D.S."/>
        </authorList>
    </citation>
    <scope>NUCLEOTIDE SEQUENCE [LARGE SCALE GENOMIC DNA]</scope>
    <source>
        <strain evidence="4 5">FP15055 ss-10</strain>
    </source>
</reference>
<dbReference type="Gene3D" id="3.20.20.80">
    <property type="entry name" value="Glycosidases"/>
    <property type="match status" value="1"/>
</dbReference>
<gene>
    <name evidence="4" type="ORF">CYLTODRAFT_449392</name>
</gene>
<dbReference type="AlphaFoldDB" id="A0A0D7BQV4"/>
<protein>
    <submittedName>
        <fullName evidence="4">Glycoside hydrolase family 128 protein</fullName>
    </submittedName>
</protein>
<keyword evidence="5" id="KW-1185">Reference proteome</keyword>
<evidence type="ECO:0000256" key="1">
    <source>
        <dbReference type="SAM" id="MobiDB-lite"/>
    </source>
</evidence>
<dbReference type="OrthoDB" id="5959761at2759"/>
<dbReference type="InterPro" id="IPR053183">
    <property type="entry name" value="ASL1"/>
</dbReference>
<accession>A0A0D7BQV4</accession>
<dbReference type="SUPFAM" id="SSF51445">
    <property type="entry name" value="(Trans)glycosidases"/>
    <property type="match status" value="1"/>
</dbReference>
<dbReference type="PANTHER" id="PTHR34154">
    <property type="entry name" value="ALKALI-SENSITIVE LINKAGE PROTEIN 1"/>
    <property type="match status" value="1"/>
</dbReference>
<dbReference type="Proteomes" id="UP000054007">
    <property type="component" value="Unassembled WGS sequence"/>
</dbReference>
<keyword evidence="4" id="KW-0378">Hydrolase</keyword>
<feature type="domain" description="Asl1-like glycosyl hydrolase catalytic" evidence="3">
    <location>
        <begin position="119"/>
        <end position="357"/>
    </location>
</feature>
<keyword evidence="2" id="KW-0732">Signal</keyword>
<feature type="signal peptide" evidence="2">
    <location>
        <begin position="1"/>
        <end position="28"/>
    </location>
</feature>
<dbReference type="Pfam" id="PF11790">
    <property type="entry name" value="Glyco_hydro_cc"/>
    <property type="match status" value="1"/>
</dbReference>
<feature type="region of interest" description="Disordered" evidence="1">
    <location>
        <begin position="44"/>
        <end position="83"/>
    </location>
</feature>
<evidence type="ECO:0000256" key="2">
    <source>
        <dbReference type="SAM" id="SignalP"/>
    </source>
</evidence>
<dbReference type="InterPro" id="IPR024655">
    <property type="entry name" value="Asl1_glyco_hydro_catalytic"/>
</dbReference>
<name>A0A0D7BQV4_9AGAR</name>
<dbReference type="GO" id="GO:0016787">
    <property type="term" value="F:hydrolase activity"/>
    <property type="evidence" value="ECO:0007669"/>
    <property type="project" value="UniProtKB-KW"/>
</dbReference>
<sequence length="362" mass="39159">MIKNVVSLVASAALALILFSSDVQPVNALATGNHARVARHVASANKPGMRRRQSGTCRARDESATSEYQWTSSATDQPTSTSTKQSWVASVTSAASGAISTAVKGKGHSYDSPCAVKAGIAWNMGETNADALASWASGGSRCFYTWSSWPNDAATKAGLNVLPMLHNNRPETITEFHTNMAKYDPTTILAFNEPNEVGQSNMDPWAAAQSWKDNLEQYAQQGFKIASPACSSAASGKQWMKDFLDACKDCSISYIALHWYGTKADDFIAYVEDYIETFGLPVMVTEYAAQDFSGQNRQLDDGGVWQFLKTTVDYLEGNSQVVAYFAFGTLADMAGVSESDRLLDAATYQPNALGSAYLKHFS</sequence>
<feature type="chain" id="PRO_5002317443" evidence="2">
    <location>
        <begin position="29"/>
        <end position="362"/>
    </location>
</feature>
<evidence type="ECO:0000313" key="5">
    <source>
        <dbReference type="Proteomes" id="UP000054007"/>
    </source>
</evidence>
<dbReference type="STRING" id="1314674.A0A0D7BQV4"/>
<organism evidence="4 5">
    <name type="scientific">Cylindrobasidium torrendii FP15055 ss-10</name>
    <dbReference type="NCBI Taxonomy" id="1314674"/>
    <lineage>
        <taxon>Eukaryota</taxon>
        <taxon>Fungi</taxon>
        <taxon>Dikarya</taxon>
        <taxon>Basidiomycota</taxon>
        <taxon>Agaricomycotina</taxon>
        <taxon>Agaricomycetes</taxon>
        <taxon>Agaricomycetidae</taxon>
        <taxon>Agaricales</taxon>
        <taxon>Marasmiineae</taxon>
        <taxon>Physalacriaceae</taxon>
        <taxon>Cylindrobasidium</taxon>
    </lineage>
</organism>
<proteinExistence type="predicted"/>
<feature type="compositionally biased region" description="Polar residues" evidence="1">
    <location>
        <begin position="65"/>
        <end position="83"/>
    </location>
</feature>
<evidence type="ECO:0000259" key="3">
    <source>
        <dbReference type="Pfam" id="PF11790"/>
    </source>
</evidence>
<dbReference type="GO" id="GO:0009277">
    <property type="term" value="C:fungal-type cell wall"/>
    <property type="evidence" value="ECO:0007669"/>
    <property type="project" value="TreeGrafter"/>
</dbReference>
<evidence type="ECO:0000313" key="4">
    <source>
        <dbReference type="EMBL" id="KIY72918.1"/>
    </source>
</evidence>
<dbReference type="PANTHER" id="PTHR34154:SF3">
    <property type="entry name" value="ALKALI-SENSITIVE LINKAGE PROTEIN 1"/>
    <property type="match status" value="1"/>
</dbReference>
<dbReference type="InterPro" id="IPR017853">
    <property type="entry name" value="GH"/>
</dbReference>
<dbReference type="EMBL" id="KN880439">
    <property type="protein sequence ID" value="KIY72918.1"/>
    <property type="molecule type" value="Genomic_DNA"/>
</dbReference>
<dbReference type="GO" id="GO:0071966">
    <property type="term" value="P:fungal-type cell wall polysaccharide metabolic process"/>
    <property type="evidence" value="ECO:0007669"/>
    <property type="project" value="TreeGrafter"/>
</dbReference>